<dbReference type="PANTHER" id="PTHR33480">
    <property type="entry name" value="SET DOMAIN-CONTAINING PROTEIN-RELATED"/>
    <property type="match status" value="1"/>
</dbReference>
<evidence type="ECO:0000313" key="2">
    <source>
        <dbReference type="Proteomes" id="UP000005408"/>
    </source>
</evidence>
<dbReference type="EnsemblMetazoa" id="G33858.1">
    <property type="protein sequence ID" value="G33858.1:cds"/>
    <property type="gene ID" value="G33858"/>
</dbReference>
<reference evidence="1" key="1">
    <citation type="submission" date="2022-08" db="UniProtKB">
        <authorList>
            <consortium name="EnsemblMetazoa"/>
        </authorList>
    </citation>
    <scope>IDENTIFICATION</scope>
    <source>
        <strain evidence="1">05x7-T-G4-1.051#20</strain>
    </source>
</reference>
<dbReference type="PANTHER" id="PTHR33480:SF1">
    <property type="entry name" value="TYR RECOMBINASE DOMAIN-CONTAINING PROTEIN"/>
    <property type="match status" value="1"/>
</dbReference>
<sequence>MREAPRLLLNARDLLDSNLSMSDLLRPENFDNVAKGALITASPGFDDEEDLQAPLTAIRLGYEIKRMLSVKWAEGIKSKDKTAAKDSKSFLKFMKFEWSTKVTKLATVTLQVRSFNKEKSIPEPEDIIKIREKILNDIKNFDEKSTTPQNFRFAAEVSQARLLLYNKRRSGEIEGIRVKDYVRRQQSEVIQKKILNGLPLSFP</sequence>
<keyword evidence="2" id="KW-1185">Reference proteome</keyword>
<organism evidence="1 2">
    <name type="scientific">Magallana gigas</name>
    <name type="common">Pacific oyster</name>
    <name type="synonym">Crassostrea gigas</name>
    <dbReference type="NCBI Taxonomy" id="29159"/>
    <lineage>
        <taxon>Eukaryota</taxon>
        <taxon>Metazoa</taxon>
        <taxon>Spiralia</taxon>
        <taxon>Lophotrochozoa</taxon>
        <taxon>Mollusca</taxon>
        <taxon>Bivalvia</taxon>
        <taxon>Autobranchia</taxon>
        <taxon>Pteriomorphia</taxon>
        <taxon>Ostreida</taxon>
        <taxon>Ostreoidea</taxon>
        <taxon>Ostreidae</taxon>
        <taxon>Magallana</taxon>
    </lineage>
</organism>
<name>A0A8W8MQR8_MAGGI</name>
<dbReference type="AlphaFoldDB" id="A0A8W8MQR8"/>
<dbReference type="Proteomes" id="UP000005408">
    <property type="component" value="Unassembled WGS sequence"/>
</dbReference>
<proteinExistence type="predicted"/>
<accession>A0A8W8MQR8</accession>
<protein>
    <submittedName>
        <fullName evidence="1">Uncharacterized protein</fullName>
    </submittedName>
</protein>
<evidence type="ECO:0000313" key="1">
    <source>
        <dbReference type="EnsemblMetazoa" id="G33858.1:cds"/>
    </source>
</evidence>